<accession>A0ABW3EEP6</accession>
<comment type="caution">
    <text evidence="1">The sequence shown here is derived from an EMBL/GenBank/DDBJ whole genome shotgun (WGS) entry which is preliminary data.</text>
</comment>
<protein>
    <submittedName>
        <fullName evidence="1">Uncharacterized protein</fullName>
    </submittedName>
</protein>
<evidence type="ECO:0000313" key="2">
    <source>
        <dbReference type="Proteomes" id="UP001597104"/>
    </source>
</evidence>
<sequence>MDESDQKAAEDYYFAPTPIVVTLQMSQDALEEQMRAAALFEFLKGSESNE</sequence>
<reference evidence="2" key="1">
    <citation type="journal article" date="2019" name="Int. J. Syst. Evol. Microbiol.">
        <title>The Global Catalogue of Microorganisms (GCM) 10K type strain sequencing project: providing services to taxonomists for standard genome sequencing and annotation.</title>
        <authorList>
            <consortium name="The Broad Institute Genomics Platform"/>
            <consortium name="The Broad Institute Genome Sequencing Center for Infectious Disease"/>
            <person name="Wu L."/>
            <person name="Ma J."/>
        </authorList>
    </citation>
    <scope>NUCLEOTIDE SEQUENCE [LARGE SCALE GENOMIC DNA]</scope>
    <source>
        <strain evidence="2">CCM 8925</strain>
    </source>
</reference>
<organism evidence="1 2">
    <name type="scientific">Loigolactobacillus binensis</name>
    <dbReference type="NCBI Taxonomy" id="2559922"/>
    <lineage>
        <taxon>Bacteria</taxon>
        <taxon>Bacillati</taxon>
        <taxon>Bacillota</taxon>
        <taxon>Bacilli</taxon>
        <taxon>Lactobacillales</taxon>
        <taxon>Lactobacillaceae</taxon>
        <taxon>Loigolactobacillus</taxon>
    </lineage>
</organism>
<evidence type="ECO:0000313" key="1">
    <source>
        <dbReference type="EMBL" id="MFD0897344.1"/>
    </source>
</evidence>
<proteinExistence type="predicted"/>
<name>A0ABW3EEP6_9LACO</name>
<gene>
    <name evidence="1" type="ORF">ACFQZ7_06280</name>
</gene>
<dbReference type="EMBL" id="JBHTIO010000032">
    <property type="protein sequence ID" value="MFD0897344.1"/>
    <property type="molecule type" value="Genomic_DNA"/>
</dbReference>
<dbReference type="RefSeq" id="WP_171001838.1">
    <property type="nucleotide sequence ID" value="NZ_BJDN01000006.1"/>
</dbReference>
<dbReference type="Proteomes" id="UP001597104">
    <property type="component" value="Unassembled WGS sequence"/>
</dbReference>
<keyword evidence="2" id="KW-1185">Reference proteome</keyword>